<dbReference type="Proteomes" id="UP000470186">
    <property type="component" value="Unassembled WGS sequence"/>
</dbReference>
<proteinExistence type="predicted"/>
<evidence type="ECO:0000313" key="1">
    <source>
        <dbReference type="EMBL" id="MQU35298.1"/>
    </source>
</evidence>
<organism evidence="1 2">
    <name type="scientific">Pseudomonas helleri</name>
    <dbReference type="NCBI Taxonomy" id="1608996"/>
    <lineage>
        <taxon>Bacteria</taxon>
        <taxon>Pseudomonadati</taxon>
        <taxon>Pseudomonadota</taxon>
        <taxon>Gammaproteobacteria</taxon>
        <taxon>Pseudomonadales</taxon>
        <taxon>Pseudomonadaceae</taxon>
        <taxon>Pseudomonas</taxon>
    </lineage>
</organism>
<dbReference type="EMBL" id="WIVX01000307">
    <property type="protein sequence ID" value="MQU35298.1"/>
    <property type="molecule type" value="Genomic_DNA"/>
</dbReference>
<gene>
    <name evidence="1" type="ORF">GHO30_28740</name>
</gene>
<keyword evidence="2" id="KW-1185">Reference proteome</keyword>
<accession>A0A7X2CLE2</accession>
<dbReference type="RefSeq" id="WP_153364161.1">
    <property type="nucleotide sequence ID" value="NZ_JBQQLO010000285.1"/>
</dbReference>
<reference evidence="1 2" key="1">
    <citation type="submission" date="2019-10" db="EMBL/GenBank/DDBJ databases">
        <title>Evaluation of single-gene subtyping targets for Pseudomonas.</title>
        <authorList>
            <person name="Reichler S.J."/>
            <person name="Orsi R.H."/>
            <person name="Wiedmann M."/>
            <person name="Martin N.H."/>
            <person name="Murphy S.I."/>
        </authorList>
    </citation>
    <scope>NUCLEOTIDE SEQUENCE [LARGE SCALE GENOMIC DNA]</scope>
    <source>
        <strain evidence="1 2">FSL R10-2107</strain>
    </source>
</reference>
<protein>
    <submittedName>
        <fullName evidence="1">Uncharacterized protein</fullName>
    </submittedName>
</protein>
<dbReference type="AlphaFoldDB" id="A0A7X2CLE2"/>
<evidence type="ECO:0000313" key="2">
    <source>
        <dbReference type="Proteomes" id="UP000470186"/>
    </source>
</evidence>
<comment type="caution">
    <text evidence="1">The sequence shown here is derived from an EMBL/GenBank/DDBJ whole genome shotgun (WGS) entry which is preliminary data.</text>
</comment>
<name>A0A7X2CLE2_9PSED</name>
<sequence>MLQVLVVVVARVLHGRGSLYLIESSEAPEKFPSETLILLWKLFGPGCTSSLYGVPKILERMIQAKPSIELDRRLQWLDQMALRYE</sequence>